<keyword evidence="4 5" id="KW-0687">Ribonucleoprotein</keyword>
<dbReference type="Gene3D" id="1.10.10.1760">
    <property type="entry name" value="60S ribosomal protein L36"/>
    <property type="match status" value="1"/>
</dbReference>
<dbReference type="GO" id="GO:1990904">
    <property type="term" value="C:ribonucleoprotein complex"/>
    <property type="evidence" value="ECO:0007669"/>
    <property type="project" value="UniProtKB-KW"/>
</dbReference>
<dbReference type="GO" id="GO:0005840">
    <property type="term" value="C:ribosome"/>
    <property type="evidence" value="ECO:0007669"/>
    <property type="project" value="UniProtKB-KW"/>
</dbReference>
<evidence type="ECO:0000256" key="2">
    <source>
        <dbReference type="ARBA" id="ARBA00011133"/>
    </source>
</evidence>
<dbReference type="PROSITE" id="PS01190">
    <property type="entry name" value="RIBOSOMAL_L36E"/>
    <property type="match status" value="1"/>
</dbReference>
<comment type="similarity">
    <text evidence="1 5">Belongs to the eukaryotic ribosomal protein eL36 family.</text>
</comment>
<dbReference type="Proteomes" id="UP000030665">
    <property type="component" value="Unassembled WGS sequence"/>
</dbReference>
<sequence length="104" mass="12226">MGLKCEIAVGLNKGHKVTKLPRHKKPSNTKGRLNKRVKFVRDIVREICGFAPYEKRTMELLRISRDKKALRYLKRRIGGHRRSKRKRDEMQGVLIAMRKAHAHK</sequence>
<evidence type="ECO:0000256" key="4">
    <source>
        <dbReference type="ARBA" id="ARBA00023274"/>
    </source>
</evidence>
<dbReference type="PANTHER" id="PTHR10114">
    <property type="entry name" value="60S RIBOSOMAL PROTEIN L36"/>
    <property type="match status" value="1"/>
</dbReference>
<reference evidence="6" key="1">
    <citation type="submission" date="2014-01" db="EMBL/GenBank/DDBJ databases">
        <authorList>
            <person name="Aslett M."/>
        </authorList>
    </citation>
    <scope>NUCLEOTIDE SEQUENCE</scope>
</reference>
<protein>
    <recommendedName>
        <fullName evidence="5">60S ribosomal protein L36</fullName>
    </recommendedName>
</protein>
<dbReference type="GO" id="GO:0003735">
    <property type="term" value="F:structural constituent of ribosome"/>
    <property type="evidence" value="ECO:0007669"/>
    <property type="project" value="InterPro"/>
</dbReference>
<dbReference type="STRING" id="36087.A0A077ZMX4"/>
<evidence type="ECO:0000256" key="5">
    <source>
        <dbReference type="RuleBase" id="RU000665"/>
    </source>
</evidence>
<dbReference type="OrthoDB" id="9616667at2759"/>
<organism evidence="6 7">
    <name type="scientific">Trichuris trichiura</name>
    <name type="common">Whipworm</name>
    <name type="synonym">Trichocephalus trichiurus</name>
    <dbReference type="NCBI Taxonomy" id="36087"/>
    <lineage>
        <taxon>Eukaryota</taxon>
        <taxon>Metazoa</taxon>
        <taxon>Ecdysozoa</taxon>
        <taxon>Nematoda</taxon>
        <taxon>Enoplea</taxon>
        <taxon>Dorylaimia</taxon>
        <taxon>Trichinellida</taxon>
        <taxon>Trichuridae</taxon>
        <taxon>Trichuris</taxon>
    </lineage>
</organism>
<accession>A0A077ZMX4</accession>
<gene>
    <name evidence="6" type="ORF">TTRE_0000954101</name>
</gene>
<evidence type="ECO:0000256" key="1">
    <source>
        <dbReference type="ARBA" id="ARBA00006509"/>
    </source>
</evidence>
<dbReference type="EMBL" id="HG807895">
    <property type="protein sequence ID" value="CDW61113.1"/>
    <property type="molecule type" value="Genomic_DNA"/>
</dbReference>
<name>A0A077ZMX4_TRITR</name>
<evidence type="ECO:0000313" key="7">
    <source>
        <dbReference type="Proteomes" id="UP000030665"/>
    </source>
</evidence>
<dbReference type="InterPro" id="IPR000509">
    <property type="entry name" value="Ribosomal_eL36"/>
</dbReference>
<dbReference type="FunFam" id="1.10.10.1760:FF:000001">
    <property type="entry name" value="60S ribosomal protein L36"/>
    <property type="match status" value="1"/>
</dbReference>
<dbReference type="InterPro" id="IPR038097">
    <property type="entry name" value="Ribosomal_eL36_sf"/>
</dbReference>
<evidence type="ECO:0000313" key="6">
    <source>
        <dbReference type="EMBL" id="CDW61113.1"/>
    </source>
</evidence>
<comment type="subunit">
    <text evidence="2">Component of the large ribosomal subunit.</text>
</comment>
<evidence type="ECO:0000256" key="3">
    <source>
        <dbReference type="ARBA" id="ARBA00022980"/>
    </source>
</evidence>
<keyword evidence="3 5" id="KW-0689">Ribosomal protein</keyword>
<proteinExistence type="inferred from homology"/>
<dbReference type="GO" id="GO:0006412">
    <property type="term" value="P:translation"/>
    <property type="evidence" value="ECO:0007669"/>
    <property type="project" value="InterPro"/>
</dbReference>
<keyword evidence="7" id="KW-1185">Reference proteome</keyword>
<dbReference type="Pfam" id="PF01158">
    <property type="entry name" value="Ribosomal_L36e"/>
    <property type="match status" value="1"/>
</dbReference>
<reference evidence="6" key="2">
    <citation type="submission" date="2014-03" db="EMBL/GenBank/DDBJ databases">
        <title>The whipworm genome and dual-species transcriptomics of an intimate host-pathogen interaction.</title>
        <authorList>
            <person name="Foth B.J."/>
            <person name="Tsai I.J."/>
            <person name="Reid A.J."/>
            <person name="Bancroft A.J."/>
            <person name="Nichol S."/>
            <person name="Tracey A."/>
            <person name="Holroyd N."/>
            <person name="Cotton J.A."/>
            <person name="Stanley E.J."/>
            <person name="Zarowiecki M."/>
            <person name="Liu J.Z."/>
            <person name="Huckvale T."/>
            <person name="Cooper P.J."/>
            <person name="Grencis R.K."/>
            <person name="Berriman M."/>
        </authorList>
    </citation>
    <scope>NUCLEOTIDE SEQUENCE [LARGE SCALE GENOMIC DNA]</scope>
</reference>
<dbReference type="AlphaFoldDB" id="A0A077ZMX4"/>